<evidence type="ECO:0000313" key="2">
    <source>
        <dbReference type="EMBL" id="VTP69487.1"/>
    </source>
</evidence>
<reference evidence="3" key="1">
    <citation type="submission" date="2017-09" db="EMBL/GenBank/DDBJ databases">
        <title>FDA dAtabase for Regulatory Grade micrObial Sequences (FDA-ARGOS): Supporting development and validation of Infectious Disease Dx tests.</title>
        <authorList>
            <person name="Minogue T."/>
            <person name="Wolcott M."/>
            <person name="Wasieloski L."/>
            <person name="Aguilar W."/>
            <person name="Moore D."/>
            <person name="Tallon L."/>
            <person name="Sadzewicz L."/>
            <person name="Ott S."/>
            <person name="Zhao X."/>
            <person name="Nagaraj S."/>
            <person name="Vavikolanu K."/>
            <person name="Aluvathingal J."/>
            <person name="Nadendla S."/>
            <person name="Sichtig H."/>
        </authorList>
    </citation>
    <scope>NUCLEOTIDE SEQUENCE [LARGE SCALE GENOMIC DNA]</scope>
    <source>
        <strain evidence="3">FDAARGOS_404</strain>
    </source>
</reference>
<dbReference type="Proteomes" id="UP000310719">
    <property type="component" value="Chromosome"/>
</dbReference>
<gene>
    <name evidence="1" type="ORF">CRX53_12640</name>
    <name evidence="2" type="ORF">NCTC13032_04391</name>
</gene>
<dbReference type="EMBL" id="PDLK01000002">
    <property type="protein sequence ID" value="PHH04748.1"/>
    <property type="molecule type" value="Genomic_DNA"/>
</dbReference>
<evidence type="ECO:0000313" key="1">
    <source>
        <dbReference type="EMBL" id="PHH04748.1"/>
    </source>
</evidence>
<dbReference type="EMBL" id="LR590464">
    <property type="protein sequence ID" value="VTP69487.1"/>
    <property type="molecule type" value="Genomic_DNA"/>
</dbReference>
<evidence type="ECO:0000313" key="4">
    <source>
        <dbReference type="Proteomes" id="UP000310719"/>
    </source>
</evidence>
<reference evidence="1" key="2">
    <citation type="submission" date="2017-09" db="EMBL/GenBank/DDBJ databases">
        <title>FDA dAtabase for Regulatory Grade micrObial Sequences (FDA-ARGOS): Supporting development and validation of Infectious Disease Dx tests.</title>
        <authorList>
            <person name="Minogue T."/>
            <person name="Wolcott M."/>
            <person name="Wasieloski L."/>
            <person name="Aguilar W."/>
            <person name="Moore D."/>
            <person name="Tallon L.J."/>
            <person name="Sadzewicz L."/>
            <person name="Ott S."/>
            <person name="Zhao X."/>
            <person name="Nagaraj S."/>
            <person name="Vavikolanu K."/>
            <person name="Aluvathingal J."/>
            <person name="Nadendla S."/>
            <person name="Sichtig H."/>
        </authorList>
    </citation>
    <scope>NUCLEOTIDE SEQUENCE</scope>
    <source>
        <strain evidence="1">FDAARGOS_404</strain>
    </source>
</reference>
<sequence>MPSILLFIEDHAPRRLEISEFRTRISYLYPDNVARELPVKVIFGTFLDGKGSAVLVAADRLVTRDEIARAHRRLIAWPDLAKTG</sequence>
<evidence type="ECO:0000313" key="3">
    <source>
        <dbReference type="Proteomes" id="UP000222768"/>
    </source>
</evidence>
<accession>A0A4U9HXW9</accession>
<name>A0A4U9HXW9_9ENTR</name>
<dbReference type="RefSeq" id="WP_032611744.1">
    <property type="nucleotide sequence ID" value="NZ_CP083630.1"/>
</dbReference>
<protein>
    <submittedName>
        <fullName evidence="2">Uncharacterized protein</fullName>
    </submittedName>
</protein>
<reference evidence="2 4" key="3">
    <citation type="submission" date="2019-05" db="EMBL/GenBank/DDBJ databases">
        <authorList>
            <consortium name="Pathogen Informatics"/>
        </authorList>
    </citation>
    <scope>NUCLEOTIDE SEQUENCE [LARGE SCALE GENOMIC DNA]</scope>
    <source>
        <strain evidence="2 4">NCTC13032</strain>
    </source>
</reference>
<proteinExistence type="predicted"/>
<dbReference type="AlphaFoldDB" id="A0A4U9HXW9"/>
<dbReference type="Proteomes" id="UP000222768">
    <property type="component" value="Unassembled WGS sequence"/>
</dbReference>
<organism evidence="2 4">
    <name type="scientific">Leclercia adecarboxylata</name>
    <dbReference type="NCBI Taxonomy" id="83655"/>
    <lineage>
        <taxon>Bacteria</taxon>
        <taxon>Pseudomonadati</taxon>
        <taxon>Pseudomonadota</taxon>
        <taxon>Gammaproteobacteria</taxon>
        <taxon>Enterobacterales</taxon>
        <taxon>Enterobacteriaceae</taxon>
        <taxon>Leclercia</taxon>
    </lineage>
</organism>